<evidence type="ECO:0000256" key="1">
    <source>
        <dbReference type="SAM" id="MobiDB-lite"/>
    </source>
</evidence>
<reference evidence="2" key="1">
    <citation type="submission" date="2018-10" db="EMBL/GenBank/DDBJ databases">
        <title>Effector identification in a new, highly contiguous assembly of the strawberry crown rot pathogen Phytophthora cactorum.</title>
        <authorList>
            <person name="Armitage A.D."/>
            <person name="Nellist C.F."/>
            <person name="Bates H."/>
            <person name="Vickerstaff R.J."/>
            <person name="Harrison R.J."/>
        </authorList>
    </citation>
    <scope>NUCLEOTIDE SEQUENCE</scope>
    <source>
        <strain evidence="2">4040</strain>
    </source>
</reference>
<comment type="caution">
    <text evidence="2">The sequence shown here is derived from an EMBL/GenBank/DDBJ whole genome shotgun (WGS) entry which is preliminary data.</text>
</comment>
<protein>
    <submittedName>
        <fullName evidence="2">Uncharacterized protein</fullName>
    </submittedName>
</protein>
<proteinExistence type="predicted"/>
<name>A0A8T1DEW1_9STRA</name>
<sequence length="37" mass="3999">MCPSLSTNAFHSSSVPGTHAMYQSPVEAVPLQLPEQR</sequence>
<accession>A0A8T1DEW1</accession>
<evidence type="ECO:0000313" key="2">
    <source>
        <dbReference type="EMBL" id="KAG2938640.1"/>
    </source>
</evidence>
<feature type="compositionally biased region" description="Polar residues" evidence="1">
    <location>
        <begin position="1"/>
        <end position="16"/>
    </location>
</feature>
<dbReference type="AlphaFoldDB" id="A0A8T1DEW1"/>
<feature type="region of interest" description="Disordered" evidence="1">
    <location>
        <begin position="1"/>
        <end position="37"/>
    </location>
</feature>
<evidence type="ECO:0000313" key="3">
    <source>
        <dbReference type="Proteomes" id="UP000736787"/>
    </source>
</evidence>
<dbReference type="EMBL" id="RCMK01000281">
    <property type="protein sequence ID" value="KAG2938640.1"/>
    <property type="molecule type" value="Genomic_DNA"/>
</dbReference>
<organism evidence="2 3">
    <name type="scientific">Phytophthora cactorum</name>
    <dbReference type="NCBI Taxonomy" id="29920"/>
    <lineage>
        <taxon>Eukaryota</taxon>
        <taxon>Sar</taxon>
        <taxon>Stramenopiles</taxon>
        <taxon>Oomycota</taxon>
        <taxon>Peronosporomycetes</taxon>
        <taxon>Peronosporales</taxon>
        <taxon>Peronosporaceae</taxon>
        <taxon>Phytophthora</taxon>
    </lineage>
</organism>
<gene>
    <name evidence="2" type="ORF">PC117_g11105</name>
</gene>
<dbReference type="Proteomes" id="UP000736787">
    <property type="component" value="Unassembled WGS sequence"/>
</dbReference>